<dbReference type="Proteomes" id="UP000077857">
    <property type="component" value="Unassembled WGS sequence"/>
</dbReference>
<gene>
    <name evidence="1" type="ORF">A1507_11370</name>
</gene>
<organism evidence="1 2">
    <name type="scientific">Methylomonas koyamae</name>
    <dbReference type="NCBI Taxonomy" id="702114"/>
    <lineage>
        <taxon>Bacteria</taxon>
        <taxon>Pseudomonadati</taxon>
        <taxon>Pseudomonadota</taxon>
        <taxon>Gammaproteobacteria</taxon>
        <taxon>Methylococcales</taxon>
        <taxon>Methylococcaceae</taxon>
        <taxon>Methylomonas</taxon>
    </lineage>
</organism>
<name>A0A177NHN2_9GAMM</name>
<comment type="caution">
    <text evidence="1">The sequence shown here is derived from an EMBL/GenBank/DDBJ whole genome shotgun (WGS) entry which is preliminary data.</text>
</comment>
<evidence type="ECO:0000313" key="1">
    <source>
        <dbReference type="EMBL" id="OAI16963.1"/>
    </source>
</evidence>
<sequence length="117" mass="13054">MNSEEFVDAVKIVVRDASVSGSLNSLIRPAGRKPDRKLVELSTWFNELSDSDKEMIEKVIKYVADISVFSFFSVLDGATVIESGPDKGDLELYYIKGTEKLLLNEPSNPLHDIFNAE</sequence>
<reference evidence="1 2" key="1">
    <citation type="submission" date="2016-03" db="EMBL/GenBank/DDBJ databases">
        <authorList>
            <person name="Ploux O."/>
        </authorList>
    </citation>
    <scope>NUCLEOTIDE SEQUENCE [LARGE SCALE GENOMIC DNA]</scope>
    <source>
        <strain evidence="1 2">R-45378</strain>
    </source>
</reference>
<dbReference type="AlphaFoldDB" id="A0A177NHN2"/>
<dbReference type="EMBL" id="LUUJ01000071">
    <property type="protein sequence ID" value="OAI16963.1"/>
    <property type="molecule type" value="Genomic_DNA"/>
</dbReference>
<dbReference type="OrthoDB" id="2942778at2"/>
<evidence type="ECO:0000313" key="2">
    <source>
        <dbReference type="Proteomes" id="UP000077857"/>
    </source>
</evidence>
<accession>A0A177NHN2</accession>
<proteinExistence type="predicted"/>
<protein>
    <submittedName>
        <fullName evidence="1">Uncharacterized protein</fullName>
    </submittedName>
</protein>
<dbReference type="RefSeq" id="WP_064040339.1">
    <property type="nucleotide sequence ID" value="NZ_LUUJ01000071.1"/>
</dbReference>